<feature type="transmembrane region" description="Helical" evidence="1">
    <location>
        <begin position="7"/>
        <end position="37"/>
    </location>
</feature>
<feature type="domain" description="Inner membrane component" evidence="2">
    <location>
        <begin position="4"/>
        <end position="54"/>
    </location>
</feature>
<dbReference type="NCBIfam" id="NF008742">
    <property type="entry name" value="PRK11770.1-4"/>
    <property type="match status" value="1"/>
</dbReference>
<feature type="transmembrane region" description="Helical" evidence="1">
    <location>
        <begin position="79"/>
        <end position="111"/>
    </location>
</feature>
<keyword evidence="1" id="KW-1133">Transmembrane helix</keyword>
<organism evidence="3 4">
    <name type="scientific">Vibrio sinensis</name>
    <dbReference type="NCBI Taxonomy" id="2302434"/>
    <lineage>
        <taxon>Bacteria</taxon>
        <taxon>Pseudomonadati</taxon>
        <taxon>Pseudomonadota</taxon>
        <taxon>Gammaproteobacteria</taxon>
        <taxon>Vibrionales</taxon>
        <taxon>Vibrionaceae</taxon>
        <taxon>Vibrio</taxon>
    </lineage>
</organism>
<dbReference type="GO" id="GO:0005886">
    <property type="term" value="C:plasma membrane"/>
    <property type="evidence" value="ECO:0007669"/>
    <property type="project" value="UniProtKB-SubCell"/>
</dbReference>
<dbReference type="RefSeq" id="WP_120035423.1">
    <property type="nucleotide sequence ID" value="NZ_QVMU01000038.1"/>
</dbReference>
<keyword evidence="4" id="KW-1185">Reference proteome</keyword>
<dbReference type="PANTHER" id="PTHR42903:SF1">
    <property type="entry name" value="INNER MEMBRANE PROTEIN YCCF"/>
    <property type="match status" value="1"/>
</dbReference>
<dbReference type="InterPro" id="IPR052937">
    <property type="entry name" value="Inner_membrane_protein"/>
</dbReference>
<proteinExistence type="predicted"/>
<dbReference type="Pfam" id="PF03733">
    <property type="entry name" value="YccF"/>
    <property type="match status" value="2"/>
</dbReference>
<dbReference type="Proteomes" id="UP000273252">
    <property type="component" value="Unassembled WGS sequence"/>
</dbReference>
<name>A0A3A6QGH1_9VIBR</name>
<dbReference type="InterPro" id="IPR031308">
    <property type="entry name" value="UCP028777"/>
</dbReference>
<dbReference type="NCBIfam" id="NF008741">
    <property type="entry name" value="PRK11770.1-3"/>
    <property type="match status" value="1"/>
</dbReference>
<dbReference type="NCBIfam" id="NF008740">
    <property type="entry name" value="PRK11770.1-2"/>
    <property type="match status" value="1"/>
</dbReference>
<accession>A0A3A6QGH1</accession>
<evidence type="ECO:0000256" key="1">
    <source>
        <dbReference type="PIRNR" id="PIRNR028777"/>
    </source>
</evidence>
<keyword evidence="1" id="KW-1003">Cell membrane</keyword>
<comment type="subcellular location">
    <subcellularLocation>
        <location evidence="1">Cell inner membrane</location>
        <topology evidence="1">Multi-pass membrane protein</topology>
    </subcellularLocation>
</comment>
<keyword evidence="1" id="KW-0812">Transmembrane</keyword>
<feature type="domain" description="Inner membrane component" evidence="2">
    <location>
        <begin position="76"/>
        <end position="126"/>
    </location>
</feature>
<evidence type="ECO:0000313" key="3">
    <source>
        <dbReference type="EMBL" id="RJX65192.1"/>
    </source>
</evidence>
<comment type="caution">
    <text evidence="3">The sequence shown here is derived from an EMBL/GenBank/DDBJ whole genome shotgun (WGS) entry which is preliminary data.</text>
</comment>
<sequence length="143" mass="15785">MRTLGNIIWFICGGFVMGLMWWFFGLLAFISIIGIPWGRACFVMGNFSFFPFGQEAISRDELTNEMDIGTSPFGVIGNIIWFVFAGVWLAIGHIISAVACFVTIIGIPFALQHLKLAVISLAPIGKTVVSKEEAAMARYSSRR</sequence>
<protein>
    <recommendedName>
        <fullName evidence="1">Inner membrane protein YccF</fullName>
    </recommendedName>
</protein>
<evidence type="ECO:0000313" key="4">
    <source>
        <dbReference type="Proteomes" id="UP000273252"/>
    </source>
</evidence>
<dbReference type="InterPro" id="IPR005185">
    <property type="entry name" value="YccF"/>
</dbReference>
<reference evidence="3 4" key="1">
    <citation type="submission" date="2018-08" db="EMBL/GenBank/DDBJ databases">
        <title>Vibrio isolated from the Eastern China Marginal Seas.</title>
        <authorList>
            <person name="Li Y."/>
        </authorList>
    </citation>
    <scope>NUCLEOTIDE SEQUENCE [LARGE SCALE GENOMIC DNA]</scope>
    <source>
        <strain evidence="3 4">BEI233</strain>
    </source>
</reference>
<dbReference type="PIRSF" id="PIRSF028777">
    <property type="entry name" value="UCP028777"/>
    <property type="match status" value="1"/>
</dbReference>
<dbReference type="EMBL" id="QVMU01000038">
    <property type="protein sequence ID" value="RJX65192.1"/>
    <property type="molecule type" value="Genomic_DNA"/>
</dbReference>
<dbReference type="OrthoDB" id="3238663at2"/>
<dbReference type="AlphaFoldDB" id="A0A3A6QGH1"/>
<evidence type="ECO:0000259" key="2">
    <source>
        <dbReference type="Pfam" id="PF03733"/>
    </source>
</evidence>
<keyword evidence="1" id="KW-0472">Membrane</keyword>
<dbReference type="PANTHER" id="PTHR42903">
    <property type="entry name" value="INNER MEMBRANE PROTEIN YCCF"/>
    <property type="match status" value="1"/>
</dbReference>
<keyword evidence="1" id="KW-0997">Cell inner membrane</keyword>
<gene>
    <name evidence="3" type="ORF">DZ860_22350</name>
</gene>